<dbReference type="GO" id="GO:0003677">
    <property type="term" value="F:DNA binding"/>
    <property type="evidence" value="ECO:0007669"/>
    <property type="project" value="UniProtKB-KW"/>
</dbReference>
<evidence type="ECO:0000313" key="3">
    <source>
        <dbReference type="Proteomes" id="UP000199300"/>
    </source>
</evidence>
<name>A0A1H8RWJ1_9BACI</name>
<dbReference type="InterPro" id="IPR003735">
    <property type="entry name" value="Metal_Tscrpt_repr"/>
</dbReference>
<dbReference type="PANTHER" id="PTHR33677:SF3">
    <property type="entry name" value="COPPER-SENSING TRANSCRIPTIONAL REPRESSOR RICR"/>
    <property type="match status" value="1"/>
</dbReference>
<protein>
    <submittedName>
        <fullName evidence="2">DNA-binding transcriptional regulator, FrmR family</fullName>
    </submittedName>
</protein>
<evidence type="ECO:0000256" key="1">
    <source>
        <dbReference type="SAM" id="MobiDB-lite"/>
    </source>
</evidence>
<dbReference type="Gene3D" id="1.20.58.1000">
    <property type="entry name" value="Metal-sensitive repressor, helix protomer"/>
    <property type="match status" value="1"/>
</dbReference>
<evidence type="ECO:0000313" key="2">
    <source>
        <dbReference type="EMBL" id="SEO70821.1"/>
    </source>
</evidence>
<keyword evidence="2" id="KW-0238">DNA-binding</keyword>
<dbReference type="GO" id="GO:0046872">
    <property type="term" value="F:metal ion binding"/>
    <property type="evidence" value="ECO:0007669"/>
    <property type="project" value="InterPro"/>
</dbReference>
<dbReference type="Proteomes" id="UP000199300">
    <property type="component" value="Unassembled WGS sequence"/>
</dbReference>
<dbReference type="EMBL" id="FODJ01000011">
    <property type="protein sequence ID" value="SEO70821.1"/>
    <property type="molecule type" value="Genomic_DNA"/>
</dbReference>
<sequence>MNQVNQNSTRHSHHRTEQDKQKLLTRLKKIEGQVRGIQKMVIDDRYCVDIMVQISAINAALKKVGFTMMEDHVNHCVSDAIQDGTGEASVAELIKVVKQFSK</sequence>
<reference evidence="2 3" key="1">
    <citation type="submission" date="2016-10" db="EMBL/GenBank/DDBJ databases">
        <authorList>
            <person name="de Groot N.N."/>
        </authorList>
    </citation>
    <scope>NUCLEOTIDE SEQUENCE [LARGE SCALE GENOMIC DNA]</scope>
    <source>
        <strain evidence="2 3">CGMCC 1.10434</strain>
    </source>
</reference>
<dbReference type="Pfam" id="PF02583">
    <property type="entry name" value="Trns_repr_metal"/>
    <property type="match status" value="1"/>
</dbReference>
<gene>
    <name evidence="2" type="ORF">SAMN04488134_11167</name>
</gene>
<proteinExistence type="predicted"/>
<accession>A0A1H8RWJ1</accession>
<dbReference type="InterPro" id="IPR038390">
    <property type="entry name" value="Metal_Tscrpt_repr_sf"/>
</dbReference>
<dbReference type="RefSeq" id="WP_091499460.1">
    <property type="nucleotide sequence ID" value="NZ_FODJ01000011.1"/>
</dbReference>
<dbReference type="AlphaFoldDB" id="A0A1H8RWJ1"/>
<feature type="region of interest" description="Disordered" evidence="1">
    <location>
        <begin position="1"/>
        <end position="21"/>
    </location>
</feature>
<keyword evidence="3" id="KW-1185">Reference proteome</keyword>
<organism evidence="2 3">
    <name type="scientific">Amphibacillus marinus</name>
    <dbReference type="NCBI Taxonomy" id="872970"/>
    <lineage>
        <taxon>Bacteria</taxon>
        <taxon>Bacillati</taxon>
        <taxon>Bacillota</taxon>
        <taxon>Bacilli</taxon>
        <taxon>Bacillales</taxon>
        <taxon>Bacillaceae</taxon>
        <taxon>Amphibacillus</taxon>
    </lineage>
</organism>
<dbReference type="OrthoDB" id="9811244at2"/>
<dbReference type="PANTHER" id="PTHR33677">
    <property type="entry name" value="TRANSCRIPTIONAL REPRESSOR FRMR-RELATED"/>
    <property type="match status" value="1"/>
</dbReference>
<dbReference type="GO" id="GO:0045892">
    <property type="term" value="P:negative regulation of DNA-templated transcription"/>
    <property type="evidence" value="ECO:0007669"/>
    <property type="project" value="UniProtKB-ARBA"/>
</dbReference>
<dbReference type="STRING" id="872970.SAMN04488134_11167"/>